<reference evidence="10 11" key="1">
    <citation type="submission" date="2018-06" db="EMBL/GenBank/DDBJ databases">
        <authorList>
            <consortium name="Pathogen Informatics"/>
            <person name="Doyle S."/>
        </authorList>
    </citation>
    <scope>NUCLEOTIDE SEQUENCE [LARGE SCALE GENOMIC DNA]</scope>
    <source>
        <strain evidence="8 10">NCTC10288</strain>
        <strain evidence="9 11">NCTC10289</strain>
    </source>
</reference>
<keyword evidence="3 5" id="KW-0540">Nuclease</keyword>
<protein>
    <recommendedName>
        <fullName evidence="5">Putative pre-16S rRNA nuclease</fullName>
        <ecNumber evidence="5">3.1.-.-</ecNumber>
    </recommendedName>
</protein>
<comment type="subcellular location">
    <subcellularLocation>
        <location evidence="5">Cytoplasm</location>
    </subcellularLocation>
</comment>
<evidence type="ECO:0000256" key="3">
    <source>
        <dbReference type="ARBA" id="ARBA00022722"/>
    </source>
</evidence>
<accession>A0A2X4RU48</accession>
<dbReference type="Proteomes" id="UP000254287">
    <property type="component" value="Unassembled WGS sequence"/>
</dbReference>
<dbReference type="EC" id="3.1.-.-" evidence="5"/>
<dbReference type="GeneID" id="70783029"/>
<evidence type="ECO:0000313" key="12">
    <source>
        <dbReference type="Proteomes" id="UP000594905"/>
    </source>
</evidence>
<dbReference type="GO" id="GO:0004518">
    <property type="term" value="F:nuclease activity"/>
    <property type="evidence" value="ECO:0007669"/>
    <property type="project" value="UniProtKB-KW"/>
</dbReference>
<dbReference type="InterPro" id="IPR005227">
    <property type="entry name" value="YqgF"/>
</dbReference>
<dbReference type="EMBL" id="CP065689">
    <property type="protein sequence ID" value="QPS59023.1"/>
    <property type="molecule type" value="Genomic_DNA"/>
</dbReference>
<organism evidence="8 10">
    <name type="scientific">Corynebacterium minutissimum</name>
    <dbReference type="NCBI Taxonomy" id="38301"/>
    <lineage>
        <taxon>Bacteria</taxon>
        <taxon>Bacillati</taxon>
        <taxon>Actinomycetota</taxon>
        <taxon>Actinomycetes</taxon>
        <taxon>Mycobacteriales</taxon>
        <taxon>Corynebacteriaceae</taxon>
        <taxon>Corynebacterium</taxon>
    </lineage>
</organism>
<dbReference type="Proteomes" id="UP000249264">
    <property type="component" value="Chromosome 1"/>
</dbReference>
<dbReference type="SMART" id="SM00732">
    <property type="entry name" value="YqgFc"/>
    <property type="match status" value="1"/>
</dbReference>
<dbReference type="KEGG" id="cmin:NCTC10288_01117"/>
<evidence type="ECO:0000313" key="9">
    <source>
        <dbReference type="EMBL" id="STC78566.1"/>
    </source>
</evidence>
<dbReference type="RefSeq" id="WP_039675658.1">
    <property type="nucleotide sequence ID" value="NZ_CP065689.1"/>
</dbReference>
<evidence type="ECO:0000313" key="11">
    <source>
        <dbReference type="Proteomes" id="UP000254287"/>
    </source>
</evidence>
<dbReference type="Pfam" id="PF03652">
    <property type="entry name" value="RuvX"/>
    <property type="match status" value="1"/>
</dbReference>
<dbReference type="PANTHER" id="PTHR33317">
    <property type="entry name" value="POLYNUCLEOTIDYL TRANSFERASE, RIBONUCLEASE H-LIKE SUPERFAMILY PROTEIN"/>
    <property type="match status" value="1"/>
</dbReference>
<gene>
    <name evidence="8" type="primary">yqgF</name>
    <name evidence="7" type="synonym">ruvX</name>
    <name evidence="7" type="ORF">I6G51_08870</name>
    <name evidence="8" type="ORF">NCTC10288_01117</name>
    <name evidence="9" type="ORF">NCTC10289_01586</name>
</gene>
<evidence type="ECO:0000313" key="7">
    <source>
        <dbReference type="EMBL" id="QPS59023.1"/>
    </source>
</evidence>
<evidence type="ECO:0000313" key="10">
    <source>
        <dbReference type="Proteomes" id="UP000249264"/>
    </source>
</evidence>
<dbReference type="HAMAP" id="MF_00651">
    <property type="entry name" value="Nuclease_YqgF"/>
    <property type="match status" value="1"/>
</dbReference>
<dbReference type="EMBL" id="UFXP01000001">
    <property type="protein sequence ID" value="STC78566.1"/>
    <property type="molecule type" value="Genomic_DNA"/>
</dbReference>
<dbReference type="InterPro" id="IPR006641">
    <property type="entry name" value="YqgF/RNaseH-like_dom"/>
</dbReference>
<dbReference type="STRING" id="38301.NX84_07970"/>
<dbReference type="PANTHER" id="PTHR33317:SF4">
    <property type="entry name" value="POLYNUCLEOTIDYL TRANSFERASE, RIBONUCLEASE H-LIKE SUPERFAMILY PROTEIN"/>
    <property type="match status" value="1"/>
</dbReference>
<proteinExistence type="inferred from homology"/>
<name>A0A2X4RU48_9CORY</name>
<dbReference type="GO" id="GO:0005829">
    <property type="term" value="C:cytosol"/>
    <property type="evidence" value="ECO:0007669"/>
    <property type="project" value="TreeGrafter"/>
</dbReference>
<sequence length="182" mass="20021">MAVEPDKPGVEDPGPGRRLGLDVGTVRIGVAVSDREARLAMPVETVRRETGFKDRDQGDIDRLLQLIREYEVVEVAVGLPRDLKGNGSKSVKHAKEIAFRIRRRLAKDDTMKTPPPVRMVDERLTTVVATSALRASGVSEKRGRSVIDQAAAVEILQSWLDARDVALNGHQPSQLGDEVREP</sequence>
<dbReference type="GO" id="GO:0000967">
    <property type="term" value="P:rRNA 5'-end processing"/>
    <property type="evidence" value="ECO:0007669"/>
    <property type="project" value="UniProtKB-UniRule"/>
</dbReference>
<keyword evidence="12" id="KW-1185">Reference proteome</keyword>
<comment type="similarity">
    <text evidence="5">Belongs to the YqgF HJR family.</text>
</comment>
<evidence type="ECO:0000256" key="4">
    <source>
        <dbReference type="ARBA" id="ARBA00022801"/>
    </source>
</evidence>
<evidence type="ECO:0000256" key="1">
    <source>
        <dbReference type="ARBA" id="ARBA00022490"/>
    </source>
</evidence>
<evidence type="ECO:0000256" key="5">
    <source>
        <dbReference type="HAMAP-Rule" id="MF_00651"/>
    </source>
</evidence>
<keyword evidence="2 5" id="KW-0690">Ribosome biogenesis</keyword>
<evidence type="ECO:0000259" key="6">
    <source>
        <dbReference type="SMART" id="SM00732"/>
    </source>
</evidence>
<comment type="function">
    <text evidence="5">Could be a nuclease involved in processing of the 5'-end of pre-16S rRNA.</text>
</comment>
<dbReference type="GO" id="GO:0016788">
    <property type="term" value="F:hydrolase activity, acting on ester bonds"/>
    <property type="evidence" value="ECO:0007669"/>
    <property type="project" value="UniProtKB-UniRule"/>
</dbReference>
<evidence type="ECO:0000313" key="8">
    <source>
        <dbReference type="EMBL" id="SQH99820.1"/>
    </source>
</evidence>
<dbReference type="CDD" id="cd16964">
    <property type="entry name" value="YqgF"/>
    <property type="match status" value="1"/>
</dbReference>
<reference evidence="7 12" key="2">
    <citation type="submission" date="2020-12" db="EMBL/GenBank/DDBJ databases">
        <title>FDA dAtabase for Regulatory Grade micrObial Sequences (FDA-ARGOS): Supporting development and validation of Infectious Disease Dx tests.</title>
        <authorList>
            <person name="Sproer C."/>
            <person name="Gronow S."/>
            <person name="Severitt S."/>
            <person name="Schroder I."/>
            <person name="Tallon L."/>
            <person name="Sadzewicz L."/>
            <person name="Zhao X."/>
            <person name="Boylan J."/>
            <person name="Ott S."/>
            <person name="Bowen H."/>
            <person name="Vavikolanu K."/>
            <person name="Mehta A."/>
            <person name="Aluvathingal J."/>
            <person name="Nadendla S."/>
            <person name="Lowell S."/>
            <person name="Myers T."/>
            <person name="Yan Y."/>
            <person name="Sichtig H."/>
        </authorList>
    </citation>
    <scope>NUCLEOTIDE SEQUENCE [LARGE SCALE GENOMIC DNA]</scope>
    <source>
        <strain evidence="7 12">FDAARGOS_894</strain>
    </source>
</reference>
<dbReference type="Gene3D" id="3.30.420.140">
    <property type="entry name" value="YqgF/RNase H-like domain"/>
    <property type="match status" value="1"/>
</dbReference>
<dbReference type="InterPro" id="IPR037027">
    <property type="entry name" value="YqgF/RNaseH-like_dom_sf"/>
</dbReference>
<dbReference type="Proteomes" id="UP000594905">
    <property type="component" value="Chromosome"/>
</dbReference>
<dbReference type="AlphaFoldDB" id="A0A2X4RU48"/>
<dbReference type="OrthoDB" id="9790539at2"/>
<evidence type="ECO:0000256" key="2">
    <source>
        <dbReference type="ARBA" id="ARBA00022517"/>
    </source>
</evidence>
<keyword evidence="4 5" id="KW-0378">Hydrolase</keyword>
<dbReference type="InterPro" id="IPR012337">
    <property type="entry name" value="RNaseH-like_sf"/>
</dbReference>
<dbReference type="NCBIfam" id="TIGR00250">
    <property type="entry name" value="RNAse_H_YqgF"/>
    <property type="match status" value="1"/>
</dbReference>
<dbReference type="EMBL" id="LS483460">
    <property type="protein sequence ID" value="SQH99820.1"/>
    <property type="molecule type" value="Genomic_DNA"/>
</dbReference>
<keyword evidence="1 5" id="KW-0963">Cytoplasm</keyword>
<dbReference type="SUPFAM" id="SSF53098">
    <property type="entry name" value="Ribonuclease H-like"/>
    <property type="match status" value="1"/>
</dbReference>
<feature type="domain" description="YqgF/RNase H-like" evidence="6">
    <location>
        <begin position="16"/>
        <end position="129"/>
    </location>
</feature>